<organism evidence="2 3">
    <name type="scientific">Lupinus luteus</name>
    <name type="common">European yellow lupine</name>
    <dbReference type="NCBI Taxonomy" id="3873"/>
    <lineage>
        <taxon>Eukaryota</taxon>
        <taxon>Viridiplantae</taxon>
        <taxon>Streptophyta</taxon>
        <taxon>Embryophyta</taxon>
        <taxon>Tracheophyta</taxon>
        <taxon>Spermatophyta</taxon>
        <taxon>Magnoliopsida</taxon>
        <taxon>eudicotyledons</taxon>
        <taxon>Gunneridae</taxon>
        <taxon>Pentapetalae</taxon>
        <taxon>rosids</taxon>
        <taxon>fabids</taxon>
        <taxon>Fabales</taxon>
        <taxon>Fabaceae</taxon>
        <taxon>Papilionoideae</taxon>
        <taxon>50 kb inversion clade</taxon>
        <taxon>genistoids sensu lato</taxon>
        <taxon>core genistoids</taxon>
        <taxon>Genisteae</taxon>
        <taxon>Lupinus</taxon>
    </lineage>
</organism>
<feature type="compositionally biased region" description="Basic and acidic residues" evidence="1">
    <location>
        <begin position="64"/>
        <end position="73"/>
    </location>
</feature>
<dbReference type="AlphaFoldDB" id="A0AAV1Y0Z6"/>
<reference evidence="2 3" key="1">
    <citation type="submission" date="2024-03" db="EMBL/GenBank/DDBJ databases">
        <authorList>
            <person name="Martinez-Hernandez J."/>
        </authorList>
    </citation>
    <scope>NUCLEOTIDE SEQUENCE [LARGE SCALE GENOMIC DNA]</scope>
</reference>
<proteinExistence type="predicted"/>
<gene>
    <name evidence="2" type="ORF">LLUT_LOCUS28710</name>
</gene>
<dbReference type="Proteomes" id="UP001497480">
    <property type="component" value="Unassembled WGS sequence"/>
</dbReference>
<name>A0AAV1Y0Z6_LUPLU</name>
<protein>
    <submittedName>
        <fullName evidence="2">Uncharacterized protein</fullName>
    </submittedName>
</protein>
<keyword evidence="3" id="KW-1185">Reference proteome</keyword>
<comment type="caution">
    <text evidence="2">The sequence shown here is derived from an EMBL/GenBank/DDBJ whole genome shotgun (WGS) entry which is preliminary data.</text>
</comment>
<dbReference type="EMBL" id="CAXHTB010000020">
    <property type="protein sequence ID" value="CAL0327650.1"/>
    <property type="molecule type" value="Genomic_DNA"/>
</dbReference>
<evidence type="ECO:0000256" key="1">
    <source>
        <dbReference type="SAM" id="MobiDB-lite"/>
    </source>
</evidence>
<accession>A0AAV1Y0Z6</accession>
<evidence type="ECO:0000313" key="3">
    <source>
        <dbReference type="Proteomes" id="UP001497480"/>
    </source>
</evidence>
<evidence type="ECO:0000313" key="2">
    <source>
        <dbReference type="EMBL" id="CAL0327650.1"/>
    </source>
</evidence>
<sequence length="108" mass="11739">MAGITTTITLLLYSQINKPSPLSSSHSKLFGFTFSIPKFDSYVPLTSVNVTSRYGGGGGGSRSFDYRHKNNNDHRRKKLLTSPPSGTVRLIDKAQNMIGIPLEPNLAG</sequence>
<feature type="region of interest" description="Disordered" evidence="1">
    <location>
        <begin position="53"/>
        <end position="86"/>
    </location>
</feature>